<name>A0AC59YAK4_RANTA</name>
<evidence type="ECO:0000313" key="2">
    <source>
        <dbReference type="Proteomes" id="UP001162501"/>
    </source>
</evidence>
<accession>A0AC59YAK4</accession>
<gene>
    <name evidence="1" type="ORF">MRATA1EN22A_LOCUS3845</name>
</gene>
<dbReference type="EMBL" id="OX596096">
    <property type="protein sequence ID" value="CAM9532790.1"/>
    <property type="molecule type" value="Genomic_DNA"/>
</dbReference>
<sequence>MAEVYSIVCRHHVLFTHGHLLMGYRCFCLLTVHNAAVNIGVQICACTFHPSNTLGYNPRNKVDGSYGNSFKFLKNDQTFPQWQCHFTSPLSVHEGSSFSMSSSILVVFHCFDISHPDECEVVSHLLLVCISLMTNDIEHLFMCLLTIYFYVFFGEVPIFELGCFCC</sequence>
<dbReference type="Proteomes" id="UP001162501">
    <property type="component" value="Chromosome 12"/>
</dbReference>
<organism evidence="1 2">
    <name type="scientific">Rangifer tarandus platyrhynchus</name>
    <name type="common">Svalbard reindeer</name>
    <dbReference type="NCBI Taxonomy" id="3082113"/>
    <lineage>
        <taxon>Eukaryota</taxon>
        <taxon>Metazoa</taxon>
        <taxon>Chordata</taxon>
        <taxon>Craniata</taxon>
        <taxon>Vertebrata</taxon>
        <taxon>Euteleostomi</taxon>
        <taxon>Mammalia</taxon>
        <taxon>Eutheria</taxon>
        <taxon>Laurasiatheria</taxon>
        <taxon>Artiodactyla</taxon>
        <taxon>Ruminantia</taxon>
        <taxon>Pecora</taxon>
        <taxon>Cervidae</taxon>
        <taxon>Odocoileinae</taxon>
        <taxon>Rangifer</taxon>
    </lineage>
</organism>
<reference evidence="1" key="2">
    <citation type="submission" date="2025-03" db="EMBL/GenBank/DDBJ databases">
        <authorList>
            <consortium name="ELIXIR-Norway"/>
            <consortium name="Elixir Norway"/>
        </authorList>
    </citation>
    <scope>NUCLEOTIDE SEQUENCE</scope>
</reference>
<proteinExistence type="predicted"/>
<protein>
    <submittedName>
        <fullName evidence="1">Uncharacterized protein</fullName>
    </submittedName>
</protein>
<reference evidence="1" key="1">
    <citation type="submission" date="2023-05" db="EMBL/GenBank/DDBJ databases">
        <authorList>
            <consortium name="ELIXIR-Norway"/>
        </authorList>
    </citation>
    <scope>NUCLEOTIDE SEQUENCE</scope>
</reference>
<evidence type="ECO:0000313" key="1">
    <source>
        <dbReference type="EMBL" id="CAM9532790.1"/>
    </source>
</evidence>